<feature type="domain" description="CENP-V/GFA" evidence="5">
    <location>
        <begin position="9"/>
        <end position="129"/>
    </location>
</feature>
<comment type="similarity">
    <text evidence="1">Belongs to the Gfa family.</text>
</comment>
<keyword evidence="4" id="KW-0456">Lyase</keyword>
<accession>A0ABV8RPN2</accession>
<protein>
    <submittedName>
        <fullName evidence="6">GFA family protein</fullName>
    </submittedName>
</protein>
<dbReference type="PANTHER" id="PTHR33337">
    <property type="entry name" value="GFA DOMAIN-CONTAINING PROTEIN"/>
    <property type="match status" value="1"/>
</dbReference>
<dbReference type="SUPFAM" id="SSF51316">
    <property type="entry name" value="Mss4-like"/>
    <property type="match status" value="1"/>
</dbReference>
<dbReference type="Proteomes" id="UP001595828">
    <property type="component" value="Unassembled WGS sequence"/>
</dbReference>
<keyword evidence="2" id="KW-0479">Metal-binding</keyword>
<organism evidence="6 7">
    <name type="scientific">Novosphingobium tardum</name>
    <dbReference type="NCBI Taxonomy" id="1538021"/>
    <lineage>
        <taxon>Bacteria</taxon>
        <taxon>Pseudomonadati</taxon>
        <taxon>Pseudomonadota</taxon>
        <taxon>Alphaproteobacteria</taxon>
        <taxon>Sphingomonadales</taxon>
        <taxon>Sphingomonadaceae</taxon>
        <taxon>Novosphingobium</taxon>
    </lineage>
</organism>
<dbReference type="InterPro" id="IPR011057">
    <property type="entry name" value="Mss4-like_sf"/>
</dbReference>
<keyword evidence="3" id="KW-0862">Zinc</keyword>
<dbReference type="InterPro" id="IPR006913">
    <property type="entry name" value="CENP-V/GFA"/>
</dbReference>
<evidence type="ECO:0000256" key="4">
    <source>
        <dbReference type="ARBA" id="ARBA00023239"/>
    </source>
</evidence>
<gene>
    <name evidence="6" type="ORF">ACFO0A_07195</name>
</gene>
<dbReference type="Pfam" id="PF04828">
    <property type="entry name" value="GFA"/>
    <property type="match status" value="1"/>
</dbReference>
<evidence type="ECO:0000256" key="3">
    <source>
        <dbReference type="ARBA" id="ARBA00022833"/>
    </source>
</evidence>
<comment type="caution">
    <text evidence="6">The sequence shown here is derived from an EMBL/GenBank/DDBJ whole genome shotgun (WGS) entry which is preliminary data.</text>
</comment>
<evidence type="ECO:0000256" key="1">
    <source>
        <dbReference type="ARBA" id="ARBA00005495"/>
    </source>
</evidence>
<sequence>MAEDPTPFAEGGCTCGEIRYRLLRDPIVVHCCHCSWCQRESGSAFALNAVIEATEVELTGGTPQTVITPSASQKGQEVLRCPTCRVAVWSHYAGAGAKASFVRVGTLDDPALCPPDVHIFTSSRLDWFDLRDGVEQFDAFYSGKDVPRIYGEDGAARWKALREA</sequence>
<dbReference type="Gene3D" id="3.90.1590.10">
    <property type="entry name" value="glutathione-dependent formaldehyde- activating enzyme (gfa)"/>
    <property type="match status" value="1"/>
</dbReference>
<evidence type="ECO:0000313" key="6">
    <source>
        <dbReference type="EMBL" id="MFC4294847.1"/>
    </source>
</evidence>
<name>A0ABV8RPN2_9SPHN</name>
<keyword evidence="7" id="KW-1185">Reference proteome</keyword>
<evidence type="ECO:0000259" key="5">
    <source>
        <dbReference type="PROSITE" id="PS51891"/>
    </source>
</evidence>
<dbReference type="PANTHER" id="PTHR33337:SF33">
    <property type="entry name" value="CENP-V_GFA DOMAIN-CONTAINING PROTEIN"/>
    <property type="match status" value="1"/>
</dbReference>
<evidence type="ECO:0000313" key="7">
    <source>
        <dbReference type="Proteomes" id="UP001595828"/>
    </source>
</evidence>
<evidence type="ECO:0000256" key="2">
    <source>
        <dbReference type="ARBA" id="ARBA00022723"/>
    </source>
</evidence>
<dbReference type="RefSeq" id="WP_379538333.1">
    <property type="nucleotide sequence ID" value="NZ_JBHSDR010000004.1"/>
</dbReference>
<dbReference type="EMBL" id="JBHSDR010000004">
    <property type="protein sequence ID" value="MFC4294847.1"/>
    <property type="molecule type" value="Genomic_DNA"/>
</dbReference>
<reference evidence="7" key="1">
    <citation type="journal article" date="2019" name="Int. J. Syst. Evol. Microbiol.">
        <title>The Global Catalogue of Microorganisms (GCM) 10K type strain sequencing project: providing services to taxonomists for standard genome sequencing and annotation.</title>
        <authorList>
            <consortium name="The Broad Institute Genomics Platform"/>
            <consortium name="The Broad Institute Genome Sequencing Center for Infectious Disease"/>
            <person name="Wu L."/>
            <person name="Ma J."/>
        </authorList>
    </citation>
    <scope>NUCLEOTIDE SEQUENCE [LARGE SCALE GENOMIC DNA]</scope>
    <source>
        <strain evidence="7">CGMCC 1.12989</strain>
    </source>
</reference>
<dbReference type="PROSITE" id="PS51891">
    <property type="entry name" value="CENP_V_GFA"/>
    <property type="match status" value="1"/>
</dbReference>
<proteinExistence type="inferred from homology"/>